<gene>
    <name evidence="2" type="ORF">PFL1_05131</name>
</gene>
<feature type="region of interest" description="Disordered" evidence="1">
    <location>
        <begin position="287"/>
        <end position="328"/>
    </location>
</feature>
<dbReference type="GeneID" id="19319229"/>
<protein>
    <submittedName>
        <fullName evidence="2">Uncharacterized protein</fullName>
    </submittedName>
</protein>
<dbReference type="eggNOG" id="ENOG502S5VT">
    <property type="taxonomic scope" value="Eukaryota"/>
</dbReference>
<proteinExistence type="predicted"/>
<dbReference type="RefSeq" id="XP_007880852.1">
    <property type="nucleotide sequence ID" value="XM_007882661.1"/>
</dbReference>
<dbReference type="KEGG" id="pfp:PFL1_05131"/>
<dbReference type="EMBL" id="KE361640">
    <property type="protein sequence ID" value="EPQ27208.1"/>
    <property type="molecule type" value="Genomic_DNA"/>
</dbReference>
<evidence type="ECO:0000313" key="2">
    <source>
        <dbReference type="EMBL" id="EPQ27208.1"/>
    </source>
</evidence>
<evidence type="ECO:0000256" key="1">
    <source>
        <dbReference type="SAM" id="MobiDB-lite"/>
    </source>
</evidence>
<evidence type="ECO:0000313" key="3">
    <source>
        <dbReference type="Proteomes" id="UP000053664"/>
    </source>
</evidence>
<sequence>MLSNALTPLAALNAHMMTPVHPTAYPFPWATTLHALRVSLAYRGICKGFKARRRAQGKKDDELQVGMLREAAGFLVMAWGGSFLSNYILTQIPGQLISVQPWLNYLSVHYAVGFLLTLFPAPSARLLDLCLPVLDGATRTAATLGGINLVLNHVNPAVRSSWLLQVLIATISASGGGISAFTLNVFDPVGWSFSTPPFLTFSRLVEFTDILAPMIAALAFGVVTQSHPAYTNLVQSSSLTSLLGVHGAKMSAPAFSPDRARALVTLIIATCFWAKAMVTHLLAPVTPPASASTSVKKIAAPARSSGSRASTPSTPSTRSRKAANKVEA</sequence>
<dbReference type="HOGENOM" id="CLU_078842_0_0_1"/>
<feature type="compositionally biased region" description="Basic residues" evidence="1">
    <location>
        <begin position="318"/>
        <end position="328"/>
    </location>
</feature>
<dbReference type="Proteomes" id="UP000053664">
    <property type="component" value="Unassembled WGS sequence"/>
</dbReference>
<dbReference type="AlphaFoldDB" id="A0A061H3R9"/>
<reference evidence="2 3" key="1">
    <citation type="journal article" date="2013" name="Plant Cell">
        <title>The transition from a phytopathogenic smut ancestor to an anamorphic biocontrol agent deciphered by comparative whole-genome analysis.</title>
        <authorList>
            <person name="Lefebvre F."/>
            <person name="Joly D.L."/>
            <person name="Labbe C."/>
            <person name="Teichmann B."/>
            <person name="Linning R."/>
            <person name="Belzile F."/>
            <person name="Bakkeren G."/>
            <person name="Belanger R.R."/>
        </authorList>
    </citation>
    <scope>NUCLEOTIDE SEQUENCE [LARGE SCALE GENOMIC DNA]</scope>
    <source>
        <strain evidence="2 3">PF-1</strain>
    </source>
</reference>
<accession>A0A061H3R9</accession>
<name>A0A061H3R9_9BASI</name>
<organism evidence="2 3">
    <name type="scientific">Pseudozyma flocculosa PF-1</name>
    <dbReference type="NCBI Taxonomy" id="1277687"/>
    <lineage>
        <taxon>Eukaryota</taxon>
        <taxon>Fungi</taxon>
        <taxon>Dikarya</taxon>
        <taxon>Basidiomycota</taxon>
        <taxon>Ustilaginomycotina</taxon>
        <taxon>Ustilaginomycetes</taxon>
        <taxon>Ustilaginales</taxon>
        <taxon>Ustilaginaceae</taxon>
        <taxon>Pseudozyma</taxon>
    </lineage>
</organism>
<dbReference type="OrthoDB" id="2520628at2759"/>
<feature type="compositionally biased region" description="Low complexity" evidence="1">
    <location>
        <begin position="299"/>
        <end position="317"/>
    </location>
</feature>